<dbReference type="OrthoDB" id="428326at2759"/>
<dbReference type="Proteomes" id="UP000604046">
    <property type="component" value="Unassembled WGS sequence"/>
</dbReference>
<proteinExistence type="predicted"/>
<sequence>MAQGVSAQSSTADENARIGVPRGPCEADLHAGPGDHTRGIRGSVPHFSATSHGLGQVDIGDRPRVVVAAAELNRDARIHEADKNFKRQEGDMSCGIVGKGPFHKSTLSELGEHQNFIPQEVGAPMKHHFASQRIFFDSPDLQAKKAQEGDCCLGIKVNKPHYTSTYSELGSIPKWPQKRYDFGPIANTRYRFTVWRE</sequence>
<accession>A0A812NIF2</accession>
<reference evidence="2" key="1">
    <citation type="submission" date="2021-02" db="EMBL/GenBank/DDBJ databases">
        <authorList>
            <person name="Dougan E. K."/>
            <person name="Rhodes N."/>
            <person name="Thang M."/>
            <person name="Chan C."/>
        </authorList>
    </citation>
    <scope>NUCLEOTIDE SEQUENCE</scope>
</reference>
<feature type="compositionally biased region" description="Polar residues" evidence="1">
    <location>
        <begin position="1"/>
        <end position="13"/>
    </location>
</feature>
<dbReference type="AlphaFoldDB" id="A0A812NIF2"/>
<evidence type="ECO:0000313" key="2">
    <source>
        <dbReference type="EMBL" id="CAE7293957.1"/>
    </source>
</evidence>
<evidence type="ECO:0000256" key="1">
    <source>
        <dbReference type="SAM" id="MobiDB-lite"/>
    </source>
</evidence>
<evidence type="ECO:0000313" key="3">
    <source>
        <dbReference type="Proteomes" id="UP000604046"/>
    </source>
</evidence>
<keyword evidence="3" id="KW-1185">Reference proteome</keyword>
<dbReference type="EMBL" id="CAJNDS010001990">
    <property type="protein sequence ID" value="CAE7293957.1"/>
    <property type="molecule type" value="Genomic_DNA"/>
</dbReference>
<feature type="compositionally biased region" description="Basic and acidic residues" evidence="1">
    <location>
        <begin position="25"/>
        <end position="38"/>
    </location>
</feature>
<protein>
    <submittedName>
        <fullName evidence="2">Uncharacterized protein</fullName>
    </submittedName>
</protein>
<organism evidence="2 3">
    <name type="scientific">Symbiodinium natans</name>
    <dbReference type="NCBI Taxonomy" id="878477"/>
    <lineage>
        <taxon>Eukaryota</taxon>
        <taxon>Sar</taxon>
        <taxon>Alveolata</taxon>
        <taxon>Dinophyceae</taxon>
        <taxon>Suessiales</taxon>
        <taxon>Symbiodiniaceae</taxon>
        <taxon>Symbiodinium</taxon>
    </lineage>
</organism>
<gene>
    <name evidence="2" type="ORF">SNAT2548_LOCUS15483</name>
</gene>
<comment type="caution">
    <text evidence="2">The sequence shown here is derived from an EMBL/GenBank/DDBJ whole genome shotgun (WGS) entry which is preliminary data.</text>
</comment>
<feature type="region of interest" description="Disordered" evidence="1">
    <location>
        <begin position="1"/>
        <end position="39"/>
    </location>
</feature>
<name>A0A812NIF2_9DINO</name>